<reference evidence="2 3" key="1">
    <citation type="submission" date="2016-10" db="EMBL/GenBank/DDBJ databases">
        <authorList>
            <person name="de Groot N.N."/>
        </authorList>
    </citation>
    <scope>NUCLEOTIDE SEQUENCE [LARGE SCALE GENOMIC DNA]</scope>
    <source>
        <strain evidence="2 3">DSM 21800</strain>
    </source>
</reference>
<name>A0A1H2AG64_9ACTN</name>
<dbReference type="AlphaFoldDB" id="A0A1H2AG64"/>
<dbReference type="EMBL" id="LT629772">
    <property type="protein sequence ID" value="SDT44742.1"/>
    <property type="molecule type" value="Genomic_DNA"/>
</dbReference>
<dbReference type="PROSITE" id="PS50995">
    <property type="entry name" value="HTH_MARR_2"/>
    <property type="match status" value="1"/>
</dbReference>
<dbReference type="PANTHER" id="PTHR33164:SF43">
    <property type="entry name" value="HTH-TYPE TRANSCRIPTIONAL REPRESSOR YETL"/>
    <property type="match status" value="1"/>
</dbReference>
<dbReference type="STRING" id="630515.SAMN04489812_5899"/>
<dbReference type="InterPro" id="IPR036390">
    <property type="entry name" value="WH_DNA-bd_sf"/>
</dbReference>
<evidence type="ECO:0000259" key="1">
    <source>
        <dbReference type="PROSITE" id="PS50995"/>
    </source>
</evidence>
<evidence type="ECO:0000313" key="3">
    <source>
        <dbReference type="Proteomes" id="UP000199103"/>
    </source>
</evidence>
<dbReference type="Proteomes" id="UP000199103">
    <property type="component" value="Chromosome I"/>
</dbReference>
<dbReference type="PANTHER" id="PTHR33164">
    <property type="entry name" value="TRANSCRIPTIONAL REGULATOR, MARR FAMILY"/>
    <property type="match status" value="1"/>
</dbReference>
<evidence type="ECO:0000313" key="2">
    <source>
        <dbReference type="EMBL" id="SDT44742.1"/>
    </source>
</evidence>
<dbReference type="SUPFAM" id="SSF46785">
    <property type="entry name" value="Winged helix' DNA-binding domain"/>
    <property type="match status" value="1"/>
</dbReference>
<keyword evidence="2" id="KW-0238">DNA-binding</keyword>
<accession>A0A1H2AG64</accession>
<dbReference type="InterPro" id="IPR039422">
    <property type="entry name" value="MarR/SlyA-like"/>
</dbReference>
<dbReference type="InterPro" id="IPR000835">
    <property type="entry name" value="HTH_MarR-typ"/>
</dbReference>
<sequence>MHDTDKQYRDTTYYSESVPTDQQYQRLLAFRTALRRFDQWSRTAAEEHGLTHTQHQLLLAIRGSRTAGGPTIGEIAEALIIRHHTATELVDRAQRLGLVDRIRNADDGRRVQLRLSADGRQVLDALTAVHLEELHRLGPWLDPPTP</sequence>
<dbReference type="GO" id="GO:0006950">
    <property type="term" value="P:response to stress"/>
    <property type="evidence" value="ECO:0007669"/>
    <property type="project" value="TreeGrafter"/>
</dbReference>
<dbReference type="GO" id="GO:0003677">
    <property type="term" value="F:DNA binding"/>
    <property type="evidence" value="ECO:0007669"/>
    <property type="project" value="UniProtKB-KW"/>
</dbReference>
<protein>
    <submittedName>
        <fullName evidence="2">DNA-binding transcriptional regulator, MarR family</fullName>
    </submittedName>
</protein>
<organism evidence="2 3">
    <name type="scientific">Microlunatus soli</name>
    <dbReference type="NCBI Taxonomy" id="630515"/>
    <lineage>
        <taxon>Bacteria</taxon>
        <taxon>Bacillati</taxon>
        <taxon>Actinomycetota</taxon>
        <taxon>Actinomycetes</taxon>
        <taxon>Propionibacteriales</taxon>
        <taxon>Propionibacteriaceae</taxon>
        <taxon>Microlunatus</taxon>
    </lineage>
</organism>
<dbReference type="Gene3D" id="1.10.10.10">
    <property type="entry name" value="Winged helix-like DNA-binding domain superfamily/Winged helix DNA-binding domain"/>
    <property type="match status" value="1"/>
</dbReference>
<keyword evidence="3" id="KW-1185">Reference proteome</keyword>
<dbReference type="SMART" id="SM00347">
    <property type="entry name" value="HTH_MARR"/>
    <property type="match status" value="1"/>
</dbReference>
<feature type="domain" description="HTH marR-type" evidence="1">
    <location>
        <begin position="20"/>
        <end position="146"/>
    </location>
</feature>
<dbReference type="InterPro" id="IPR036388">
    <property type="entry name" value="WH-like_DNA-bd_sf"/>
</dbReference>
<gene>
    <name evidence="2" type="ORF">SAMN04489812_5899</name>
</gene>
<dbReference type="Pfam" id="PF12802">
    <property type="entry name" value="MarR_2"/>
    <property type="match status" value="1"/>
</dbReference>
<proteinExistence type="predicted"/>
<dbReference type="GO" id="GO:0003700">
    <property type="term" value="F:DNA-binding transcription factor activity"/>
    <property type="evidence" value="ECO:0007669"/>
    <property type="project" value="InterPro"/>
</dbReference>